<evidence type="ECO:0000256" key="4">
    <source>
        <dbReference type="ARBA" id="ARBA00023125"/>
    </source>
</evidence>
<dbReference type="EMBL" id="JACEEZ010014620">
    <property type="protein sequence ID" value="KAG0719365.1"/>
    <property type="molecule type" value="Genomic_DNA"/>
</dbReference>
<accession>A0A8J4Y1F0</accession>
<dbReference type="Pfam" id="PF05485">
    <property type="entry name" value="THAP"/>
    <property type="match status" value="1"/>
</dbReference>
<dbReference type="SUPFAM" id="SSF57716">
    <property type="entry name" value="Glucocorticoid receptor-like (DNA-binding domain)"/>
    <property type="match status" value="1"/>
</dbReference>
<protein>
    <recommendedName>
        <fullName evidence="5">THAP-type domain-containing protein</fullName>
    </recommendedName>
</protein>
<evidence type="ECO:0000259" key="5">
    <source>
        <dbReference type="Pfam" id="PF05485"/>
    </source>
</evidence>
<proteinExistence type="predicted"/>
<evidence type="ECO:0000256" key="2">
    <source>
        <dbReference type="ARBA" id="ARBA00022771"/>
    </source>
</evidence>
<comment type="caution">
    <text evidence="6">The sequence shown here is derived from an EMBL/GenBank/DDBJ whole genome shotgun (WGS) entry which is preliminary data.</text>
</comment>
<dbReference type="OrthoDB" id="6381412at2759"/>
<keyword evidence="4" id="KW-0238">DNA-binding</keyword>
<feature type="domain" description="THAP-type" evidence="5">
    <location>
        <begin position="5"/>
        <end position="49"/>
    </location>
</feature>
<keyword evidence="1" id="KW-0479">Metal-binding</keyword>
<evidence type="ECO:0000313" key="7">
    <source>
        <dbReference type="Proteomes" id="UP000770661"/>
    </source>
</evidence>
<keyword evidence="3" id="KW-0862">Zinc</keyword>
<dbReference type="AlphaFoldDB" id="A0A8J4Y1F0"/>
<keyword evidence="7" id="KW-1185">Reference proteome</keyword>
<name>A0A8J4Y1F0_CHIOP</name>
<evidence type="ECO:0000313" key="6">
    <source>
        <dbReference type="EMBL" id="KAG0719365.1"/>
    </source>
</evidence>
<keyword evidence="2" id="KW-0863">Zinc-finger</keyword>
<gene>
    <name evidence="6" type="ORF">GWK47_050621</name>
</gene>
<dbReference type="GO" id="GO:0003677">
    <property type="term" value="F:DNA binding"/>
    <property type="evidence" value="ECO:0007669"/>
    <property type="project" value="UniProtKB-KW"/>
</dbReference>
<evidence type="ECO:0000256" key="1">
    <source>
        <dbReference type="ARBA" id="ARBA00022723"/>
    </source>
</evidence>
<evidence type="ECO:0000256" key="3">
    <source>
        <dbReference type="ARBA" id="ARBA00022833"/>
    </source>
</evidence>
<reference evidence="6" key="1">
    <citation type="submission" date="2020-07" db="EMBL/GenBank/DDBJ databases">
        <title>The High-quality genome of the commercially important snow crab, Chionoecetes opilio.</title>
        <authorList>
            <person name="Jeong J.-H."/>
            <person name="Ryu S."/>
        </authorList>
    </citation>
    <scope>NUCLEOTIDE SEQUENCE</scope>
    <source>
        <strain evidence="6">MADBK_172401_WGS</strain>
        <tissue evidence="6">Digestive gland</tissue>
    </source>
</reference>
<dbReference type="InterPro" id="IPR006612">
    <property type="entry name" value="THAP_Znf"/>
</dbReference>
<dbReference type="Proteomes" id="UP000770661">
    <property type="component" value="Unassembled WGS sequence"/>
</dbReference>
<organism evidence="6 7">
    <name type="scientific">Chionoecetes opilio</name>
    <name type="common">Atlantic snow crab</name>
    <name type="synonym">Cancer opilio</name>
    <dbReference type="NCBI Taxonomy" id="41210"/>
    <lineage>
        <taxon>Eukaryota</taxon>
        <taxon>Metazoa</taxon>
        <taxon>Ecdysozoa</taxon>
        <taxon>Arthropoda</taxon>
        <taxon>Crustacea</taxon>
        <taxon>Multicrustacea</taxon>
        <taxon>Malacostraca</taxon>
        <taxon>Eumalacostraca</taxon>
        <taxon>Eucarida</taxon>
        <taxon>Decapoda</taxon>
        <taxon>Pleocyemata</taxon>
        <taxon>Brachyura</taxon>
        <taxon>Eubrachyura</taxon>
        <taxon>Majoidea</taxon>
        <taxon>Majidae</taxon>
        <taxon>Chionoecetes</taxon>
    </lineage>
</organism>
<sequence length="214" mass="24528">MPFMCCVPYCNGKLQKRPKSECFSFPRDEVLAGQWLRSIKRTTLHPRPIARLRLFKFHSLPAGEPLRDGAEHLEIQVPKDMELLQWCEKTATTKLDEDDRRSRACLLSCKCDDISGSTRVANSRRYWLNTYGPHRMCHQSINRVTDVLYRTSLREIWMPRKEAAVDSTFMKLQQGILWGSSKVVAPEKSVVGITREEEPSTCDVTEAVAVVCNP</sequence>
<dbReference type="GO" id="GO:0008270">
    <property type="term" value="F:zinc ion binding"/>
    <property type="evidence" value="ECO:0007669"/>
    <property type="project" value="UniProtKB-KW"/>
</dbReference>